<comment type="caution">
    <text evidence="3">The sequence shown here is derived from an EMBL/GenBank/DDBJ whole genome shotgun (WGS) entry which is preliminary data.</text>
</comment>
<dbReference type="PANTHER" id="PTHR37423">
    <property type="entry name" value="SOLUBLE LYTIC MUREIN TRANSGLYCOSYLASE-RELATED"/>
    <property type="match status" value="1"/>
</dbReference>
<dbReference type="PANTHER" id="PTHR37423:SF2">
    <property type="entry name" value="MEMBRANE-BOUND LYTIC MUREIN TRANSGLYCOSYLASE C"/>
    <property type="match status" value="1"/>
</dbReference>
<feature type="domain" description="Transglycosylase SLT" evidence="2">
    <location>
        <begin position="42"/>
        <end position="149"/>
    </location>
</feature>
<dbReference type="Pfam" id="PF01464">
    <property type="entry name" value="SLT"/>
    <property type="match status" value="1"/>
</dbReference>
<gene>
    <name evidence="3" type="ORF">IAC39_06465</name>
</gene>
<dbReference type="Gene3D" id="1.10.530.10">
    <property type="match status" value="1"/>
</dbReference>
<evidence type="ECO:0000256" key="1">
    <source>
        <dbReference type="SAM" id="Phobius"/>
    </source>
</evidence>
<evidence type="ECO:0000313" key="3">
    <source>
        <dbReference type="EMBL" id="HIT59336.1"/>
    </source>
</evidence>
<evidence type="ECO:0000313" key="4">
    <source>
        <dbReference type="Proteomes" id="UP000824136"/>
    </source>
</evidence>
<name>A0A9D1GUD2_9FIRM</name>
<reference evidence="3" key="2">
    <citation type="journal article" date="2021" name="PeerJ">
        <title>Extensive microbial diversity within the chicken gut microbiome revealed by metagenomics and culture.</title>
        <authorList>
            <person name="Gilroy R."/>
            <person name="Ravi A."/>
            <person name="Getino M."/>
            <person name="Pursley I."/>
            <person name="Horton D.L."/>
            <person name="Alikhan N.F."/>
            <person name="Baker D."/>
            <person name="Gharbi K."/>
            <person name="Hall N."/>
            <person name="Watson M."/>
            <person name="Adriaenssens E.M."/>
            <person name="Foster-Nyarko E."/>
            <person name="Jarju S."/>
            <person name="Secka A."/>
            <person name="Antonio M."/>
            <person name="Oren A."/>
            <person name="Chaudhuri R.R."/>
            <person name="La Ragione R."/>
            <person name="Hildebrand F."/>
            <person name="Pallen M.J."/>
        </authorList>
    </citation>
    <scope>NUCLEOTIDE SEQUENCE</scope>
    <source>
        <strain evidence="3">CHK33-4379</strain>
    </source>
</reference>
<proteinExistence type="predicted"/>
<dbReference type="SUPFAM" id="SSF53955">
    <property type="entry name" value="Lysozyme-like"/>
    <property type="match status" value="1"/>
</dbReference>
<feature type="transmembrane region" description="Helical" evidence="1">
    <location>
        <begin position="6"/>
        <end position="27"/>
    </location>
</feature>
<accession>A0A9D1GUD2</accession>
<keyword evidence="1" id="KW-0472">Membrane</keyword>
<reference evidence="3" key="1">
    <citation type="submission" date="2020-10" db="EMBL/GenBank/DDBJ databases">
        <authorList>
            <person name="Gilroy R."/>
        </authorList>
    </citation>
    <scope>NUCLEOTIDE SEQUENCE</scope>
    <source>
        <strain evidence="3">CHK33-4379</strain>
    </source>
</reference>
<dbReference type="InterPro" id="IPR023346">
    <property type="entry name" value="Lysozyme-like_dom_sf"/>
</dbReference>
<keyword evidence="1" id="KW-0812">Transmembrane</keyword>
<dbReference type="Proteomes" id="UP000824136">
    <property type="component" value="Unassembled WGS sequence"/>
</dbReference>
<organism evidence="3 4">
    <name type="scientific">Candidatus Faeciplasma pullistercoris</name>
    <dbReference type="NCBI Taxonomy" id="2840800"/>
    <lineage>
        <taxon>Bacteria</taxon>
        <taxon>Bacillati</taxon>
        <taxon>Bacillota</taxon>
        <taxon>Clostridia</taxon>
        <taxon>Eubacteriales</taxon>
        <taxon>Oscillospiraceae</taxon>
        <taxon>Oscillospiraceae incertae sedis</taxon>
        <taxon>Candidatus Faeciplasma</taxon>
    </lineage>
</organism>
<dbReference type="CDD" id="cd16896">
    <property type="entry name" value="LT_Slt70-like"/>
    <property type="match status" value="1"/>
</dbReference>
<sequence>MVKKAVSALFSAIAVLIIAAVVLAVLYRWYEKISYRTEYSELVETYSQEYGIDKNFVYAVIRTESNFDPNAVSDAGAIGLMQMIEDSFDWVSEKLGETELEFEDLFQPEHSIRFGCYLLSFLYQRYGNYELTAAAYHSGMGEVDGWLASGAVNRASPDITSFSGSNTRNYVYKVMKAFEKYNKIESNERN</sequence>
<dbReference type="EMBL" id="DVLL01000021">
    <property type="protein sequence ID" value="HIT59336.1"/>
    <property type="molecule type" value="Genomic_DNA"/>
</dbReference>
<keyword evidence="1" id="KW-1133">Transmembrane helix</keyword>
<dbReference type="InterPro" id="IPR008258">
    <property type="entry name" value="Transglycosylase_SLT_dom_1"/>
</dbReference>
<protein>
    <submittedName>
        <fullName evidence="3">Lytic transglycosylase domain-containing protein</fullName>
    </submittedName>
</protein>
<evidence type="ECO:0000259" key="2">
    <source>
        <dbReference type="Pfam" id="PF01464"/>
    </source>
</evidence>
<dbReference type="AlphaFoldDB" id="A0A9D1GUD2"/>